<feature type="binding site" evidence="13">
    <location>
        <position position="29"/>
    </location>
    <ligand>
        <name>Zn(2+)</name>
        <dbReference type="ChEBI" id="CHEBI:29105"/>
        <label>1</label>
    </ligand>
</feature>
<feature type="zinc finger region" description="C4-type" evidence="14">
    <location>
        <begin position="7"/>
        <end position="32"/>
    </location>
</feature>
<dbReference type="InterPro" id="IPR012164">
    <property type="entry name" value="Rpa12/Rpb9/Rpc10/TFS"/>
</dbReference>
<evidence type="ECO:0000256" key="7">
    <source>
        <dbReference type="ARBA" id="ARBA00022833"/>
    </source>
</evidence>
<dbReference type="InterPro" id="IPR019761">
    <property type="entry name" value="DNA-dir_RNA_pol-M_15_CS"/>
</dbReference>
<evidence type="ECO:0000313" key="17">
    <source>
        <dbReference type="EMBL" id="KAG2212664.1"/>
    </source>
</evidence>
<dbReference type="AlphaFoldDB" id="A0A8H7VFJ7"/>
<dbReference type="SUPFAM" id="SSF57783">
    <property type="entry name" value="Zinc beta-ribbon"/>
    <property type="match status" value="2"/>
</dbReference>
<dbReference type="GO" id="GO:0006367">
    <property type="term" value="P:transcription initiation at RNA polymerase II promoter"/>
    <property type="evidence" value="ECO:0007669"/>
    <property type="project" value="TreeGrafter"/>
</dbReference>
<comment type="subunit">
    <text evidence="12">Component of the RNA polymerase II, IV and V complexes. Interacts with NRPD1.</text>
</comment>
<evidence type="ECO:0000256" key="2">
    <source>
        <dbReference type="ARBA" id="ARBA00011730"/>
    </source>
</evidence>
<name>A0A8H7VFJ7_9FUNG</name>
<dbReference type="InterPro" id="IPR034012">
    <property type="entry name" value="Zn_ribbon_RPB9_C"/>
</dbReference>
<dbReference type="FunFam" id="2.20.25.10:FF:000004">
    <property type="entry name" value="DNA-directed RNA polymerase subunit"/>
    <property type="match status" value="1"/>
</dbReference>
<evidence type="ECO:0000256" key="12">
    <source>
        <dbReference type="ARBA" id="ARBA00063449"/>
    </source>
</evidence>
<evidence type="ECO:0000256" key="6">
    <source>
        <dbReference type="ARBA" id="ARBA00022771"/>
    </source>
</evidence>
<evidence type="ECO:0000256" key="11">
    <source>
        <dbReference type="ARBA" id="ARBA00055413"/>
    </source>
</evidence>
<keyword evidence="9" id="KW-0539">Nucleus</keyword>
<dbReference type="GO" id="GO:0008270">
    <property type="term" value="F:zinc ion binding"/>
    <property type="evidence" value="ECO:0007669"/>
    <property type="project" value="UniProtKB-KW"/>
</dbReference>
<comment type="similarity">
    <text evidence="15">Belongs to the archaeal rpoM/eukaryotic RPA12/RPB9/RPC11 RNA polymerase family.</text>
</comment>
<feature type="binding site" evidence="13">
    <location>
        <position position="78"/>
    </location>
    <ligand>
        <name>Zn(2+)</name>
        <dbReference type="ChEBI" id="CHEBI:29105"/>
        <label>2</label>
    </ligand>
</feature>
<reference evidence="17" key="1">
    <citation type="submission" date="2020-12" db="EMBL/GenBank/DDBJ databases">
        <title>Metabolic potential, ecology and presence of endohyphal bacteria is reflected in genomic diversity of Mucoromycotina.</title>
        <authorList>
            <person name="Muszewska A."/>
            <person name="Okrasinska A."/>
            <person name="Steczkiewicz K."/>
            <person name="Drgas O."/>
            <person name="Orlowska M."/>
            <person name="Perlinska-Lenart U."/>
            <person name="Aleksandrzak-Piekarczyk T."/>
            <person name="Szatraj K."/>
            <person name="Zielenkiewicz U."/>
            <person name="Pilsyk S."/>
            <person name="Malc E."/>
            <person name="Mieczkowski P."/>
            <person name="Kruszewska J.S."/>
            <person name="Biernat P."/>
            <person name="Pawlowska J."/>
        </authorList>
    </citation>
    <scope>NUCLEOTIDE SEQUENCE</scope>
    <source>
        <strain evidence="17">WA0000017839</strain>
    </source>
</reference>
<dbReference type="OrthoDB" id="282270at2759"/>
<dbReference type="GO" id="GO:0005665">
    <property type="term" value="C:RNA polymerase II, core complex"/>
    <property type="evidence" value="ECO:0007669"/>
    <property type="project" value="TreeGrafter"/>
</dbReference>
<dbReference type="SMART" id="SM00661">
    <property type="entry name" value="RPOL9"/>
    <property type="match status" value="1"/>
</dbReference>
<proteinExistence type="inferred from homology"/>
<dbReference type="SMART" id="SM00440">
    <property type="entry name" value="ZnF_C2C2"/>
    <property type="match status" value="1"/>
</dbReference>
<dbReference type="GO" id="GO:0005730">
    <property type="term" value="C:nucleolus"/>
    <property type="evidence" value="ECO:0007669"/>
    <property type="project" value="UniProtKB-SubCell"/>
</dbReference>
<protein>
    <recommendedName>
        <fullName evidence="3">DNA-directed RNA polymerase II subunit RPB9</fullName>
    </recommendedName>
    <alternativeName>
        <fullName evidence="10">DNA-directed RNA polymerase II subunit 9</fullName>
    </alternativeName>
</protein>
<evidence type="ECO:0000313" key="18">
    <source>
        <dbReference type="Proteomes" id="UP000603453"/>
    </source>
</evidence>
<evidence type="ECO:0000256" key="15">
    <source>
        <dbReference type="RuleBase" id="RU003474"/>
    </source>
</evidence>
<evidence type="ECO:0000256" key="8">
    <source>
        <dbReference type="ARBA" id="ARBA00023163"/>
    </source>
</evidence>
<dbReference type="GO" id="GO:0001193">
    <property type="term" value="P:maintenance of transcriptional fidelity during transcription elongation by RNA polymerase II"/>
    <property type="evidence" value="ECO:0007669"/>
    <property type="project" value="TreeGrafter"/>
</dbReference>
<feature type="non-terminal residue" evidence="17">
    <location>
        <position position="1"/>
    </location>
</feature>
<keyword evidence="18" id="KW-1185">Reference proteome</keyword>
<dbReference type="CDD" id="cd10508">
    <property type="entry name" value="Zn-ribbon_RPB9"/>
    <property type="match status" value="1"/>
</dbReference>
<feature type="binding site" evidence="13">
    <location>
        <position position="108"/>
    </location>
    <ligand>
        <name>Zn(2+)</name>
        <dbReference type="ChEBI" id="CHEBI:29105"/>
        <label>2</label>
    </ligand>
</feature>
<feature type="binding site" evidence="13">
    <location>
        <position position="7"/>
    </location>
    <ligand>
        <name>Zn(2+)</name>
        <dbReference type="ChEBI" id="CHEBI:29105"/>
        <label>1</label>
    </ligand>
</feature>
<evidence type="ECO:0000256" key="5">
    <source>
        <dbReference type="ARBA" id="ARBA00022723"/>
    </source>
</evidence>
<evidence type="ECO:0000256" key="13">
    <source>
        <dbReference type="PIRSR" id="PIRSR005586-1"/>
    </source>
</evidence>
<evidence type="ECO:0000256" key="3">
    <source>
        <dbReference type="ARBA" id="ARBA00015926"/>
    </source>
</evidence>
<feature type="binding site" evidence="13">
    <location>
        <position position="75"/>
    </location>
    <ligand>
        <name>Zn(2+)</name>
        <dbReference type="ChEBI" id="CHEBI:29105"/>
        <label>2</label>
    </ligand>
</feature>
<dbReference type="PROSITE" id="PS51133">
    <property type="entry name" value="ZF_TFIIS_2"/>
    <property type="match status" value="1"/>
</dbReference>
<evidence type="ECO:0000256" key="14">
    <source>
        <dbReference type="PIRSR" id="PIRSR005586-2"/>
    </source>
</evidence>
<comment type="function">
    <text evidence="11">DNA-dependent RNA polymerase catalyzes the transcription of DNA into RNA using the four ribonucleoside triphosphates as substrates. Component of RNA polymerase II which synthesizes mRNA precursors and many functional non-coding RNAs. Pol II is the central component of the basal RNA polymerase II transcription machinery. It is composed of mobile elements that move relative to each other. Component of RNA polymerases IV and V which mediate short-interfering RNAs (siRNA) accumulation and subsequent RNA-directed DNA methylation-dependent (RdDM) transcriptional gene silencing (TGS) of endogenous repeated sequences, including transposable elements. Required for RNA silencing.</text>
</comment>
<keyword evidence="4 15" id="KW-0240">DNA-directed RNA polymerase</keyword>
<sequence>MATFKYCLDCNNLLYPKEDKSRRKLMFACRNCQYEEEAENVCVYRHEIVHAPSEQTMMLADLSTDPTLPRANVTCAKCGNPEAVFFQSSSRRPDAKMTLYYVCGNRGCGHRWDEADE</sequence>
<feature type="binding site" evidence="13">
    <location>
        <position position="10"/>
    </location>
    <ligand>
        <name>Zn(2+)</name>
        <dbReference type="ChEBI" id="CHEBI:29105"/>
        <label>1</label>
    </ligand>
</feature>
<evidence type="ECO:0000256" key="9">
    <source>
        <dbReference type="ARBA" id="ARBA00023242"/>
    </source>
</evidence>
<evidence type="ECO:0000256" key="10">
    <source>
        <dbReference type="ARBA" id="ARBA00042129"/>
    </source>
</evidence>
<gene>
    <name evidence="17" type="ORF">INT47_000641</name>
</gene>
<feature type="binding site" evidence="13">
    <location>
        <position position="32"/>
    </location>
    <ligand>
        <name>Zn(2+)</name>
        <dbReference type="ChEBI" id="CHEBI:29105"/>
        <label>1</label>
    </ligand>
</feature>
<keyword evidence="6 14" id="KW-0863">Zinc-finger</keyword>
<dbReference type="GO" id="GO:0003676">
    <property type="term" value="F:nucleic acid binding"/>
    <property type="evidence" value="ECO:0007669"/>
    <property type="project" value="InterPro"/>
</dbReference>
<dbReference type="Gene3D" id="2.20.25.10">
    <property type="match status" value="2"/>
</dbReference>
<comment type="subcellular location">
    <subcellularLocation>
        <location evidence="1">Nucleus</location>
        <location evidence="1">Nucleolus</location>
    </subcellularLocation>
</comment>
<comment type="caution">
    <text evidence="17">The sequence shown here is derived from an EMBL/GenBank/DDBJ whole genome shotgun (WGS) entry which is preliminary data.</text>
</comment>
<dbReference type="GO" id="GO:0000419">
    <property type="term" value="C:RNA polymerase V complex"/>
    <property type="evidence" value="ECO:0007669"/>
    <property type="project" value="UniProtKB-ARBA"/>
</dbReference>
<comment type="subunit">
    <text evidence="2">Component of the RNA polymerase II (Pol II) complex consisting of 12 subunits.</text>
</comment>
<dbReference type="InterPro" id="IPR001529">
    <property type="entry name" value="Zn_ribbon_RPB9"/>
</dbReference>
<keyword evidence="5 13" id="KW-0479">Metal-binding</keyword>
<accession>A0A8H7VFJ7</accession>
<dbReference type="InterPro" id="IPR001222">
    <property type="entry name" value="Znf_TFIIS"/>
</dbReference>
<dbReference type="FunFam" id="2.20.25.10:FF:000008">
    <property type="entry name" value="DNA-directed RNA polymerase II subunit RPB9"/>
    <property type="match status" value="1"/>
</dbReference>
<dbReference type="PANTHER" id="PTHR11239">
    <property type="entry name" value="DNA-DIRECTED RNA POLYMERASE"/>
    <property type="match status" value="1"/>
</dbReference>
<feature type="binding site" evidence="13">
    <location>
        <position position="103"/>
    </location>
    <ligand>
        <name>Zn(2+)</name>
        <dbReference type="ChEBI" id="CHEBI:29105"/>
        <label>2</label>
    </ligand>
</feature>
<evidence type="ECO:0000256" key="4">
    <source>
        <dbReference type="ARBA" id="ARBA00022478"/>
    </source>
</evidence>
<dbReference type="PANTHER" id="PTHR11239:SF1">
    <property type="entry name" value="DNA-DIRECTED RNA POLYMERASE II SUBUNIT RPB9"/>
    <property type="match status" value="1"/>
</dbReference>
<dbReference type="Pfam" id="PF01096">
    <property type="entry name" value="Zn_ribbon_TFIIS"/>
    <property type="match status" value="1"/>
</dbReference>
<dbReference type="Pfam" id="PF02150">
    <property type="entry name" value="Zn_ribbon_RPB9"/>
    <property type="match status" value="1"/>
</dbReference>
<keyword evidence="8 15" id="KW-0804">Transcription</keyword>
<evidence type="ECO:0000256" key="1">
    <source>
        <dbReference type="ARBA" id="ARBA00004604"/>
    </source>
</evidence>
<dbReference type="Proteomes" id="UP000603453">
    <property type="component" value="Unassembled WGS sequence"/>
</dbReference>
<dbReference type="GO" id="GO:0003899">
    <property type="term" value="F:DNA-directed RNA polymerase activity"/>
    <property type="evidence" value="ECO:0007669"/>
    <property type="project" value="InterPro"/>
</dbReference>
<feature type="domain" description="TFIIS-type" evidence="16">
    <location>
        <begin position="71"/>
        <end position="113"/>
    </location>
</feature>
<dbReference type="PIRSF" id="PIRSF005586">
    <property type="entry name" value="RNApol_RpoM"/>
    <property type="match status" value="1"/>
</dbReference>
<dbReference type="PROSITE" id="PS01030">
    <property type="entry name" value="RNA_POL_M_15KD"/>
    <property type="match status" value="1"/>
</dbReference>
<dbReference type="GO" id="GO:0006283">
    <property type="term" value="P:transcription-coupled nucleotide-excision repair"/>
    <property type="evidence" value="ECO:0007669"/>
    <property type="project" value="TreeGrafter"/>
</dbReference>
<evidence type="ECO:0000259" key="16">
    <source>
        <dbReference type="PROSITE" id="PS51133"/>
    </source>
</evidence>
<organism evidence="17 18">
    <name type="scientific">Mucor saturninus</name>
    <dbReference type="NCBI Taxonomy" id="64648"/>
    <lineage>
        <taxon>Eukaryota</taxon>
        <taxon>Fungi</taxon>
        <taxon>Fungi incertae sedis</taxon>
        <taxon>Mucoromycota</taxon>
        <taxon>Mucoromycotina</taxon>
        <taxon>Mucoromycetes</taxon>
        <taxon>Mucorales</taxon>
        <taxon>Mucorineae</taxon>
        <taxon>Mucoraceae</taxon>
        <taxon>Mucor</taxon>
    </lineage>
</organism>
<dbReference type="EMBL" id="JAEPRD010000005">
    <property type="protein sequence ID" value="KAG2212664.1"/>
    <property type="molecule type" value="Genomic_DNA"/>
</dbReference>
<keyword evidence="7 13" id="KW-0862">Zinc</keyword>